<name>A7NGH1_ROSCS</name>
<dbReference type="OrthoDB" id="2036043at2"/>
<proteinExistence type="predicted"/>
<accession>A7NGH1</accession>
<evidence type="ECO:0000259" key="1">
    <source>
        <dbReference type="PROSITE" id="PS51186"/>
    </source>
</evidence>
<keyword evidence="3" id="KW-1185">Reference proteome</keyword>
<feature type="domain" description="N-acetyltransferase" evidence="1">
    <location>
        <begin position="131"/>
        <end position="264"/>
    </location>
</feature>
<dbReference type="RefSeq" id="WP_011997961.1">
    <property type="nucleotide sequence ID" value="NC_009767.1"/>
</dbReference>
<dbReference type="EMBL" id="CP000804">
    <property type="protein sequence ID" value="ABU56558.1"/>
    <property type="molecule type" value="Genomic_DNA"/>
</dbReference>
<dbReference type="HOGENOM" id="CLU_1052797_0_0_0"/>
<evidence type="ECO:0000313" key="3">
    <source>
        <dbReference type="Proteomes" id="UP000000263"/>
    </source>
</evidence>
<dbReference type="GO" id="GO:0016747">
    <property type="term" value="F:acyltransferase activity, transferring groups other than amino-acyl groups"/>
    <property type="evidence" value="ECO:0007669"/>
    <property type="project" value="InterPro"/>
</dbReference>
<dbReference type="Proteomes" id="UP000000263">
    <property type="component" value="Chromosome"/>
</dbReference>
<dbReference type="SUPFAM" id="SSF55729">
    <property type="entry name" value="Acyl-CoA N-acyltransferases (Nat)"/>
    <property type="match status" value="1"/>
</dbReference>
<gene>
    <name evidence="2" type="ordered locus">Rcas_0427</name>
</gene>
<dbReference type="Pfam" id="PF00583">
    <property type="entry name" value="Acetyltransf_1"/>
    <property type="match status" value="1"/>
</dbReference>
<dbReference type="STRING" id="383372.Rcas_0427"/>
<reference evidence="2 3" key="1">
    <citation type="submission" date="2007-08" db="EMBL/GenBank/DDBJ databases">
        <title>Complete sequence of Roseiflexus castenholzii DSM 13941.</title>
        <authorList>
            <consortium name="US DOE Joint Genome Institute"/>
            <person name="Copeland A."/>
            <person name="Lucas S."/>
            <person name="Lapidus A."/>
            <person name="Barry K."/>
            <person name="Glavina del Rio T."/>
            <person name="Dalin E."/>
            <person name="Tice H."/>
            <person name="Pitluck S."/>
            <person name="Thompson L.S."/>
            <person name="Brettin T."/>
            <person name="Bruce D."/>
            <person name="Detter J.C."/>
            <person name="Han C."/>
            <person name="Tapia R."/>
            <person name="Schmutz J."/>
            <person name="Larimer F."/>
            <person name="Land M."/>
            <person name="Hauser L."/>
            <person name="Kyrpides N."/>
            <person name="Mikhailova N."/>
            <person name="Bryant D.A."/>
            <person name="Hanada S."/>
            <person name="Tsukatani Y."/>
            <person name="Richardson P."/>
        </authorList>
    </citation>
    <scope>NUCLEOTIDE SEQUENCE [LARGE SCALE GENOMIC DNA]</scope>
    <source>
        <strain evidence="3">DSM 13941 / HLO8</strain>
    </source>
</reference>
<dbReference type="AlphaFoldDB" id="A7NGH1"/>
<dbReference type="KEGG" id="rca:Rcas_0427"/>
<dbReference type="Gene3D" id="3.40.630.30">
    <property type="match status" value="1"/>
</dbReference>
<evidence type="ECO:0000313" key="2">
    <source>
        <dbReference type="EMBL" id="ABU56558.1"/>
    </source>
</evidence>
<protein>
    <submittedName>
        <fullName evidence="2">GCN5-related N-acetyltransferase</fullName>
    </submittedName>
</protein>
<sequence>MAALILHDKRTIETYLRRNPALHVYELGDLDDFFWSRTIWYGLREGDHIQALALLYTGGDLPVLLAMAPPPATALAALLAQAMPLLPPHFYAHLSPEARDALTSHYILEPHGPHLKMALTNPDRLAGIDTSVVERLTSAATDELQALYARSYPGNWFDPRMLETGQYFGVRDADGVLLSVAGVHVYSMEQRVAALGNITTLPSARSRGLATMATAALCRSLLRTVDLIGLNVRADNTAAIACYRRLGFDVVAEYEEHLLHYRGY</sequence>
<organism evidence="2 3">
    <name type="scientific">Roseiflexus castenholzii (strain DSM 13941 / HLO8)</name>
    <dbReference type="NCBI Taxonomy" id="383372"/>
    <lineage>
        <taxon>Bacteria</taxon>
        <taxon>Bacillati</taxon>
        <taxon>Chloroflexota</taxon>
        <taxon>Chloroflexia</taxon>
        <taxon>Chloroflexales</taxon>
        <taxon>Roseiflexineae</taxon>
        <taxon>Roseiflexaceae</taxon>
        <taxon>Roseiflexus</taxon>
    </lineage>
</organism>
<keyword evidence="2" id="KW-0808">Transferase</keyword>
<dbReference type="InterPro" id="IPR016181">
    <property type="entry name" value="Acyl_CoA_acyltransferase"/>
</dbReference>
<dbReference type="InterPro" id="IPR000182">
    <property type="entry name" value="GNAT_dom"/>
</dbReference>
<dbReference type="PROSITE" id="PS51186">
    <property type="entry name" value="GNAT"/>
    <property type="match status" value="1"/>
</dbReference>
<dbReference type="eggNOG" id="COG0456">
    <property type="taxonomic scope" value="Bacteria"/>
</dbReference>